<proteinExistence type="predicted"/>
<reference evidence="2 3" key="1">
    <citation type="submission" date="2022-10" db="EMBL/GenBank/DDBJ databases">
        <title>Defluviimonas sp. nov., isolated from ocean surface sediments.</title>
        <authorList>
            <person name="He W."/>
            <person name="Wang L."/>
            <person name="Zhang D.-F."/>
        </authorList>
    </citation>
    <scope>NUCLEOTIDE SEQUENCE [LARGE SCALE GENOMIC DNA]</scope>
    <source>
        <strain evidence="2 3">WL0024</strain>
    </source>
</reference>
<dbReference type="RefSeq" id="WP_263332354.1">
    <property type="nucleotide sequence ID" value="NZ_JAOVQO010000001.1"/>
</dbReference>
<keyword evidence="1" id="KW-0472">Membrane</keyword>
<keyword evidence="1" id="KW-1133">Transmembrane helix</keyword>
<keyword evidence="3" id="KW-1185">Reference proteome</keyword>
<dbReference type="Proteomes" id="UP001209535">
    <property type="component" value="Unassembled WGS sequence"/>
</dbReference>
<protein>
    <submittedName>
        <fullName evidence="2">Uncharacterized protein</fullName>
    </submittedName>
</protein>
<evidence type="ECO:0000313" key="3">
    <source>
        <dbReference type="Proteomes" id="UP001209535"/>
    </source>
</evidence>
<organism evidence="2 3">
    <name type="scientific">Albidovulum salinarum</name>
    <dbReference type="NCBI Taxonomy" id="2984153"/>
    <lineage>
        <taxon>Bacteria</taxon>
        <taxon>Pseudomonadati</taxon>
        <taxon>Pseudomonadota</taxon>
        <taxon>Alphaproteobacteria</taxon>
        <taxon>Rhodobacterales</taxon>
        <taxon>Paracoccaceae</taxon>
        <taxon>Albidovulum</taxon>
    </lineage>
</organism>
<sequence>MNAVIDQKAAFAERLNRINRGCQFEHADVIGHHTQRHYNKIAARLAKQPQRSFSGTVLISIAFLCGMTAVLAGRVSYFHLAKTEGLPPAFYDLGERGMALFAFVLAALFFLFLPLSTRPRIMALLAGCLLMHYGEIAVAANAPEVWSQIFSPEYAASLAEQGKDYRLTPTG</sequence>
<name>A0ABT2WY50_9RHOB</name>
<feature type="transmembrane region" description="Helical" evidence="1">
    <location>
        <begin position="53"/>
        <end position="77"/>
    </location>
</feature>
<evidence type="ECO:0000313" key="2">
    <source>
        <dbReference type="EMBL" id="MCU9846602.1"/>
    </source>
</evidence>
<keyword evidence="1" id="KW-0812">Transmembrane</keyword>
<comment type="caution">
    <text evidence="2">The sequence shown here is derived from an EMBL/GenBank/DDBJ whole genome shotgun (WGS) entry which is preliminary data.</text>
</comment>
<evidence type="ECO:0000256" key="1">
    <source>
        <dbReference type="SAM" id="Phobius"/>
    </source>
</evidence>
<dbReference type="EMBL" id="JAOVQO010000001">
    <property type="protein sequence ID" value="MCU9846602.1"/>
    <property type="molecule type" value="Genomic_DNA"/>
</dbReference>
<feature type="transmembrane region" description="Helical" evidence="1">
    <location>
        <begin position="97"/>
        <end position="115"/>
    </location>
</feature>
<accession>A0ABT2WY50</accession>
<gene>
    <name evidence="2" type="ORF">OEZ60_01100</name>
</gene>